<comment type="caution">
    <text evidence="3">The sequence shown here is derived from an EMBL/GenBank/DDBJ whole genome shotgun (WGS) entry which is preliminary data.</text>
</comment>
<feature type="chain" id="PRO_5032852361" evidence="2">
    <location>
        <begin position="31"/>
        <end position="163"/>
    </location>
</feature>
<gene>
    <name evidence="3" type="ORF">SNEC2469_LOCUS667</name>
</gene>
<name>A0A812IW64_9DINO</name>
<evidence type="ECO:0000256" key="2">
    <source>
        <dbReference type="SAM" id="SignalP"/>
    </source>
</evidence>
<organism evidence="3 4">
    <name type="scientific">Symbiodinium necroappetens</name>
    <dbReference type="NCBI Taxonomy" id="1628268"/>
    <lineage>
        <taxon>Eukaryota</taxon>
        <taxon>Sar</taxon>
        <taxon>Alveolata</taxon>
        <taxon>Dinophyceae</taxon>
        <taxon>Suessiales</taxon>
        <taxon>Symbiodiniaceae</taxon>
        <taxon>Symbiodinium</taxon>
    </lineage>
</organism>
<keyword evidence="4" id="KW-1185">Reference proteome</keyword>
<feature type="signal peptide" evidence="2">
    <location>
        <begin position="1"/>
        <end position="30"/>
    </location>
</feature>
<dbReference type="EMBL" id="CAJNJA010004287">
    <property type="protein sequence ID" value="CAE7178939.1"/>
    <property type="molecule type" value="Genomic_DNA"/>
</dbReference>
<evidence type="ECO:0000256" key="1">
    <source>
        <dbReference type="SAM" id="MobiDB-lite"/>
    </source>
</evidence>
<protein>
    <submittedName>
        <fullName evidence="3">Uncharacterized protein</fullName>
    </submittedName>
</protein>
<sequence length="163" mass="17160">MGVLSHRFARICALFVLAFGLVVWPSGVVASTKIPSKSLAVRGCRAESAEAWEELANELAKQNDQDKAKLLLRALAAEMKAQTQAAEMKAQAAEMKAQIEADEGADPGGGDEGADVGDEGPEEGSHGHKGGIHCPRCCAILEQGCSELLACRPDSRPLLEGHV</sequence>
<evidence type="ECO:0000313" key="4">
    <source>
        <dbReference type="Proteomes" id="UP000601435"/>
    </source>
</evidence>
<keyword evidence="2" id="KW-0732">Signal</keyword>
<dbReference type="Proteomes" id="UP000601435">
    <property type="component" value="Unassembled WGS sequence"/>
</dbReference>
<evidence type="ECO:0000313" key="3">
    <source>
        <dbReference type="EMBL" id="CAE7178939.1"/>
    </source>
</evidence>
<feature type="compositionally biased region" description="Acidic residues" evidence="1">
    <location>
        <begin position="112"/>
        <end position="122"/>
    </location>
</feature>
<reference evidence="3" key="1">
    <citation type="submission" date="2021-02" db="EMBL/GenBank/DDBJ databases">
        <authorList>
            <person name="Dougan E. K."/>
            <person name="Rhodes N."/>
            <person name="Thang M."/>
            <person name="Chan C."/>
        </authorList>
    </citation>
    <scope>NUCLEOTIDE SEQUENCE</scope>
</reference>
<proteinExistence type="predicted"/>
<accession>A0A812IW64</accession>
<dbReference type="AlphaFoldDB" id="A0A812IW64"/>
<feature type="region of interest" description="Disordered" evidence="1">
    <location>
        <begin position="90"/>
        <end position="128"/>
    </location>
</feature>